<dbReference type="EMBL" id="BAAATR010000071">
    <property type="protein sequence ID" value="GAA2279910.1"/>
    <property type="molecule type" value="Genomic_DNA"/>
</dbReference>
<protein>
    <recommendedName>
        <fullName evidence="1">DUF7691 domain-containing protein</fullName>
    </recommendedName>
</protein>
<dbReference type="Proteomes" id="UP001500305">
    <property type="component" value="Unassembled WGS sequence"/>
</dbReference>
<feature type="domain" description="DUF7691" evidence="1">
    <location>
        <begin position="30"/>
        <end position="243"/>
    </location>
</feature>
<proteinExistence type="predicted"/>
<organism evidence="2 3">
    <name type="scientific">Kitasatospora cystarginea</name>
    <dbReference type="NCBI Taxonomy" id="58350"/>
    <lineage>
        <taxon>Bacteria</taxon>
        <taxon>Bacillati</taxon>
        <taxon>Actinomycetota</taxon>
        <taxon>Actinomycetes</taxon>
        <taxon>Kitasatosporales</taxon>
        <taxon>Streptomycetaceae</taxon>
        <taxon>Kitasatospora</taxon>
    </lineage>
</organism>
<dbReference type="InterPro" id="IPR056108">
    <property type="entry name" value="DUF7691"/>
</dbReference>
<accession>A0ABP5RXF6</accession>
<comment type="caution">
    <text evidence="2">The sequence shown here is derived from an EMBL/GenBank/DDBJ whole genome shotgun (WGS) entry which is preliminary data.</text>
</comment>
<evidence type="ECO:0000313" key="2">
    <source>
        <dbReference type="EMBL" id="GAA2279910.1"/>
    </source>
</evidence>
<name>A0ABP5RXF6_9ACTN</name>
<gene>
    <name evidence="2" type="ORF">GCM10010430_77430</name>
</gene>
<dbReference type="Pfam" id="PF24740">
    <property type="entry name" value="DUF7691"/>
    <property type="match status" value="1"/>
</dbReference>
<evidence type="ECO:0000313" key="3">
    <source>
        <dbReference type="Proteomes" id="UP001500305"/>
    </source>
</evidence>
<evidence type="ECO:0000259" key="1">
    <source>
        <dbReference type="Pfam" id="PF24740"/>
    </source>
</evidence>
<keyword evidence="3" id="KW-1185">Reference proteome</keyword>
<reference evidence="3" key="1">
    <citation type="journal article" date="2019" name="Int. J. Syst. Evol. Microbiol.">
        <title>The Global Catalogue of Microorganisms (GCM) 10K type strain sequencing project: providing services to taxonomists for standard genome sequencing and annotation.</title>
        <authorList>
            <consortium name="The Broad Institute Genomics Platform"/>
            <consortium name="The Broad Institute Genome Sequencing Center for Infectious Disease"/>
            <person name="Wu L."/>
            <person name="Ma J."/>
        </authorList>
    </citation>
    <scope>NUCLEOTIDE SEQUENCE [LARGE SCALE GENOMIC DNA]</scope>
    <source>
        <strain evidence="3">JCM 7356</strain>
    </source>
</reference>
<sequence>MGRHRNQQALKRAMHPACPVSVAAGMLAIMSRIISYNTADKADVLGFLGAAGSLTSDQQRVLGMMRERAQRSQLELDRQGIDWGLSIPDALDHLLAGHASSDAEYAAGAYYRALQHIIDCNASDPADLGVYSKPSTFFGLVDDELRRLGVSADLLLHDHLFFGPPEEIPFHIPYPVDGPHIGMFPLAKAKPAADAYRAVLDRMDESFRYDVRELIDKLEFEYNEWEYATKNIDWYTQDTIFFSITG</sequence>